<gene>
    <name evidence="10" type="ORF">EU555_25585</name>
</gene>
<evidence type="ECO:0000256" key="5">
    <source>
        <dbReference type="ARBA" id="ARBA00022763"/>
    </source>
</evidence>
<evidence type="ECO:0000256" key="2">
    <source>
        <dbReference type="ARBA" id="ARBA00022490"/>
    </source>
</evidence>
<dbReference type="AlphaFoldDB" id="A0A4Z0NJQ4"/>
<dbReference type="GO" id="GO:0005737">
    <property type="term" value="C:cytoplasm"/>
    <property type="evidence" value="ECO:0007669"/>
    <property type="project" value="UniProtKB-SubCell"/>
</dbReference>
<comment type="caution">
    <text evidence="10">The sequence shown here is derived from an EMBL/GenBank/DDBJ whole genome shotgun (WGS) entry which is preliminary data.</text>
</comment>
<proteinExistence type="inferred from homology"/>
<sequence>MPEPAAFLLGTLPTPIGTMLLVFDEDAALRALDWSDHEARMRRLLRLHYGSAFALHEAAPPLAIRDPIDAYFSGDLCAIDGLGVRHNGTPFQREVWAALRGIPAGTTLSYGALAQRLGRDKAVRAVGLANGANPVGLVVPCHRVIGANASLTGYGGGLHRKQWLLAHEGVALGGRQGRLDLG</sequence>
<protein>
    <recommendedName>
        <fullName evidence="8">Methylated-DNA--protein-cysteine methyltransferase</fullName>
        <ecNumber evidence="8">2.1.1.63</ecNumber>
    </recommendedName>
    <alternativeName>
        <fullName evidence="8">6-O-methylguanine-DNA methyltransferase</fullName>
        <shortName evidence="8">MGMT</shortName>
    </alternativeName>
    <alternativeName>
        <fullName evidence="8">O-6-methylguanine-DNA-alkyltransferase</fullName>
    </alternativeName>
</protein>
<keyword evidence="3 8" id="KW-0489">Methyltransferase</keyword>
<comment type="function">
    <text evidence="8">Involved in the cellular defense against the biological effects of O6-methylguanine (O6-MeG) and O4-methylthymine (O4-MeT) in DNA. Repairs the methylated nucleobase in DNA by stoichiometrically transferring the methyl group to a cysteine residue in the enzyme. This is a suicide reaction: the enzyme is irreversibly inactivated.</text>
</comment>
<dbReference type="SUPFAM" id="SSF53155">
    <property type="entry name" value="Methylated DNA-protein cysteine methyltransferase domain"/>
    <property type="match status" value="1"/>
</dbReference>
<dbReference type="InterPro" id="IPR036217">
    <property type="entry name" value="MethylDNA_cys_MeTrfase_DNAb"/>
</dbReference>
<evidence type="ECO:0000256" key="4">
    <source>
        <dbReference type="ARBA" id="ARBA00022679"/>
    </source>
</evidence>
<dbReference type="PANTHER" id="PTHR10815">
    <property type="entry name" value="METHYLATED-DNA--PROTEIN-CYSTEINE METHYLTRANSFERASE"/>
    <property type="match status" value="1"/>
</dbReference>
<comment type="subcellular location">
    <subcellularLocation>
        <location evidence="8">Cytoplasm</location>
    </subcellularLocation>
</comment>
<dbReference type="RefSeq" id="WP_135418122.1">
    <property type="nucleotide sequence ID" value="NZ_SRLB01000023.1"/>
</dbReference>
<comment type="miscellaneous">
    <text evidence="8">This enzyme catalyzes only one turnover and therefore is not strictly catalytic. According to one definition, an enzyme is a biocatalyst that acts repeatedly and over many reaction cycles.</text>
</comment>
<evidence type="ECO:0000256" key="3">
    <source>
        <dbReference type="ARBA" id="ARBA00022603"/>
    </source>
</evidence>
<dbReference type="NCBIfam" id="TIGR00589">
    <property type="entry name" value="ogt"/>
    <property type="match status" value="1"/>
</dbReference>
<comment type="catalytic activity">
    <reaction evidence="7 8">
        <text>a 6-O-methyl-2'-deoxyguanosine in DNA + L-cysteinyl-[protein] = S-methyl-L-cysteinyl-[protein] + a 2'-deoxyguanosine in DNA</text>
        <dbReference type="Rhea" id="RHEA:24000"/>
        <dbReference type="Rhea" id="RHEA-COMP:10131"/>
        <dbReference type="Rhea" id="RHEA-COMP:10132"/>
        <dbReference type="Rhea" id="RHEA-COMP:11367"/>
        <dbReference type="Rhea" id="RHEA-COMP:11368"/>
        <dbReference type="ChEBI" id="CHEBI:29950"/>
        <dbReference type="ChEBI" id="CHEBI:82612"/>
        <dbReference type="ChEBI" id="CHEBI:85445"/>
        <dbReference type="ChEBI" id="CHEBI:85448"/>
        <dbReference type="EC" id="2.1.1.63"/>
    </reaction>
</comment>
<evidence type="ECO:0000256" key="1">
    <source>
        <dbReference type="ARBA" id="ARBA00001286"/>
    </source>
</evidence>
<dbReference type="Gene3D" id="1.10.10.10">
    <property type="entry name" value="Winged helix-like DNA-binding domain superfamily/Winged helix DNA-binding domain"/>
    <property type="match status" value="1"/>
</dbReference>
<dbReference type="EMBL" id="SRLB01000023">
    <property type="protein sequence ID" value="TGD95957.1"/>
    <property type="molecule type" value="Genomic_DNA"/>
</dbReference>
<dbReference type="SUPFAM" id="SSF46767">
    <property type="entry name" value="Methylated DNA-protein cysteine methyltransferase, C-terminal domain"/>
    <property type="match status" value="1"/>
</dbReference>
<dbReference type="GO" id="GO:0032259">
    <property type="term" value="P:methylation"/>
    <property type="evidence" value="ECO:0007669"/>
    <property type="project" value="UniProtKB-KW"/>
</dbReference>
<evidence type="ECO:0000256" key="8">
    <source>
        <dbReference type="HAMAP-Rule" id="MF_00772"/>
    </source>
</evidence>
<evidence type="ECO:0000256" key="7">
    <source>
        <dbReference type="ARBA" id="ARBA00049348"/>
    </source>
</evidence>
<dbReference type="EC" id="2.1.1.63" evidence="8"/>
<keyword evidence="6 8" id="KW-0234">DNA repair</keyword>
<dbReference type="InterPro" id="IPR001497">
    <property type="entry name" value="MethylDNA_cys_MeTrfase_AS"/>
</dbReference>
<comment type="similarity">
    <text evidence="8">Belongs to the MGMT family.</text>
</comment>
<dbReference type="FunFam" id="1.10.10.10:FF:000337">
    <property type="entry name" value="Methylated-DNA--protein-cysteine methyltransferase"/>
    <property type="match status" value="1"/>
</dbReference>
<dbReference type="InterPro" id="IPR014048">
    <property type="entry name" value="MethylDNA_cys_MeTrfase_DNA-bd"/>
</dbReference>
<keyword evidence="11" id="KW-1185">Reference proteome</keyword>
<name>A0A4Z0NJQ4_9HYPH</name>
<comment type="catalytic activity">
    <reaction evidence="1 8">
        <text>a 4-O-methyl-thymidine in DNA + L-cysteinyl-[protein] = a thymidine in DNA + S-methyl-L-cysteinyl-[protein]</text>
        <dbReference type="Rhea" id="RHEA:53428"/>
        <dbReference type="Rhea" id="RHEA-COMP:10131"/>
        <dbReference type="Rhea" id="RHEA-COMP:10132"/>
        <dbReference type="Rhea" id="RHEA-COMP:13555"/>
        <dbReference type="Rhea" id="RHEA-COMP:13556"/>
        <dbReference type="ChEBI" id="CHEBI:29950"/>
        <dbReference type="ChEBI" id="CHEBI:82612"/>
        <dbReference type="ChEBI" id="CHEBI:137386"/>
        <dbReference type="ChEBI" id="CHEBI:137387"/>
        <dbReference type="EC" id="2.1.1.63"/>
    </reaction>
</comment>
<evidence type="ECO:0000313" key="10">
    <source>
        <dbReference type="EMBL" id="TGD95957.1"/>
    </source>
</evidence>
<evidence type="ECO:0000259" key="9">
    <source>
        <dbReference type="Pfam" id="PF01035"/>
    </source>
</evidence>
<evidence type="ECO:0000256" key="6">
    <source>
        <dbReference type="ARBA" id="ARBA00023204"/>
    </source>
</evidence>
<evidence type="ECO:0000313" key="11">
    <source>
        <dbReference type="Proteomes" id="UP000297535"/>
    </source>
</evidence>
<dbReference type="InterPro" id="IPR023546">
    <property type="entry name" value="MGMT"/>
</dbReference>
<keyword evidence="5 8" id="KW-0227">DNA damage</keyword>
<reference evidence="10 11" key="1">
    <citation type="submission" date="2019-04" db="EMBL/GenBank/DDBJ databases">
        <authorList>
            <person name="Feng G."/>
            <person name="Zhu H."/>
        </authorList>
    </citation>
    <scope>NUCLEOTIDE SEQUENCE [LARGE SCALE GENOMIC DNA]</scope>
    <source>
        <strain evidence="10 11">6HR-1</strain>
    </source>
</reference>
<feature type="domain" description="Methylated-DNA-[protein]-cysteine S-methyltransferase DNA binding" evidence="9">
    <location>
        <begin position="90"/>
        <end position="170"/>
    </location>
</feature>
<dbReference type="PROSITE" id="PS00374">
    <property type="entry name" value="MGMT"/>
    <property type="match status" value="1"/>
</dbReference>
<accession>A0A4Z0NJQ4</accession>
<dbReference type="Proteomes" id="UP000297535">
    <property type="component" value="Unassembled WGS sequence"/>
</dbReference>
<dbReference type="GO" id="GO:0003908">
    <property type="term" value="F:methylated-DNA-[protein]-cysteine S-methyltransferase activity"/>
    <property type="evidence" value="ECO:0007669"/>
    <property type="project" value="UniProtKB-UniRule"/>
</dbReference>
<dbReference type="PANTHER" id="PTHR10815:SF5">
    <property type="entry name" value="METHYLATED-DNA--PROTEIN-CYSTEINE METHYLTRANSFERASE"/>
    <property type="match status" value="1"/>
</dbReference>
<dbReference type="HAMAP" id="MF_00772">
    <property type="entry name" value="OGT"/>
    <property type="match status" value="1"/>
</dbReference>
<keyword evidence="2 8" id="KW-0963">Cytoplasm</keyword>
<keyword evidence="4 8" id="KW-0808">Transferase</keyword>
<dbReference type="Pfam" id="PF01035">
    <property type="entry name" value="DNA_binding_1"/>
    <property type="match status" value="1"/>
</dbReference>
<feature type="active site" description="Nucleophile; methyl group acceptor" evidence="8">
    <location>
        <position position="141"/>
    </location>
</feature>
<dbReference type="CDD" id="cd06445">
    <property type="entry name" value="ATase"/>
    <property type="match status" value="1"/>
</dbReference>
<organism evidence="10 11">
    <name type="scientific">Methylobacterium nonmethylotrophicum</name>
    <dbReference type="NCBI Taxonomy" id="1141884"/>
    <lineage>
        <taxon>Bacteria</taxon>
        <taxon>Pseudomonadati</taxon>
        <taxon>Pseudomonadota</taxon>
        <taxon>Alphaproteobacteria</taxon>
        <taxon>Hyphomicrobiales</taxon>
        <taxon>Methylobacteriaceae</taxon>
        <taxon>Methylobacterium</taxon>
    </lineage>
</organism>
<dbReference type="InterPro" id="IPR036388">
    <property type="entry name" value="WH-like_DNA-bd_sf"/>
</dbReference>
<dbReference type="GO" id="GO:0006307">
    <property type="term" value="P:DNA alkylation repair"/>
    <property type="evidence" value="ECO:0007669"/>
    <property type="project" value="UniProtKB-UniRule"/>
</dbReference>
<dbReference type="OrthoDB" id="9802228at2"/>
<dbReference type="InterPro" id="IPR036631">
    <property type="entry name" value="MGMT_N_sf"/>
</dbReference>